<name>A0A8S9R283_BRACR</name>
<reference evidence="2" key="1">
    <citation type="submission" date="2019-12" db="EMBL/GenBank/DDBJ databases">
        <title>Genome sequencing and annotation of Brassica cretica.</title>
        <authorList>
            <person name="Studholme D.J."/>
            <person name="Sarris P."/>
        </authorList>
    </citation>
    <scope>NUCLEOTIDE SEQUENCE</scope>
    <source>
        <strain evidence="2">PFS-109/04</strain>
        <tissue evidence="2">Leaf</tissue>
    </source>
</reference>
<evidence type="ECO:0000256" key="1">
    <source>
        <dbReference type="SAM" id="MobiDB-lite"/>
    </source>
</evidence>
<proteinExistence type="predicted"/>
<dbReference type="AlphaFoldDB" id="A0A8S9R283"/>
<organism evidence="2 3">
    <name type="scientific">Brassica cretica</name>
    <name type="common">Mustard</name>
    <dbReference type="NCBI Taxonomy" id="69181"/>
    <lineage>
        <taxon>Eukaryota</taxon>
        <taxon>Viridiplantae</taxon>
        <taxon>Streptophyta</taxon>
        <taxon>Embryophyta</taxon>
        <taxon>Tracheophyta</taxon>
        <taxon>Spermatophyta</taxon>
        <taxon>Magnoliopsida</taxon>
        <taxon>eudicotyledons</taxon>
        <taxon>Gunneridae</taxon>
        <taxon>Pentapetalae</taxon>
        <taxon>rosids</taxon>
        <taxon>malvids</taxon>
        <taxon>Brassicales</taxon>
        <taxon>Brassicaceae</taxon>
        <taxon>Brassiceae</taxon>
        <taxon>Brassica</taxon>
    </lineage>
</organism>
<gene>
    <name evidence="2" type="ORF">F2Q69_00013979</name>
</gene>
<feature type="region of interest" description="Disordered" evidence="1">
    <location>
        <begin position="16"/>
        <end position="57"/>
    </location>
</feature>
<sequence length="57" mass="6302">MFKAVLPPLMECIDLTVTPPGRGSDSDEHRSTPQTSRLPQRDADEDGGLSLIHLRFP</sequence>
<evidence type="ECO:0000313" key="3">
    <source>
        <dbReference type="Proteomes" id="UP000712600"/>
    </source>
</evidence>
<protein>
    <submittedName>
        <fullName evidence="2">Uncharacterized protein</fullName>
    </submittedName>
</protein>
<comment type="caution">
    <text evidence="2">The sequence shown here is derived from an EMBL/GenBank/DDBJ whole genome shotgun (WGS) entry which is preliminary data.</text>
</comment>
<evidence type="ECO:0000313" key="2">
    <source>
        <dbReference type="EMBL" id="KAF3555755.1"/>
    </source>
</evidence>
<dbReference type="Proteomes" id="UP000712600">
    <property type="component" value="Unassembled WGS sequence"/>
</dbReference>
<dbReference type="EMBL" id="QGKX02000996">
    <property type="protein sequence ID" value="KAF3555755.1"/>
    <property type="molecule type" value="Genomic_DNA"/>
</dbReference>
<accession>A0A8S9R283</accession>